<dbReference type="EMBL" id="KN847541">
    <property type="protein sequence ID" value="KIW04227.1"/>
    <property type="molecule type" value="Genomic_DNA"/>
</dbReference>
<proteinExistence type="predicted"/>
<reference evidence="2 3" key="1">
    <citation type="submission" date="2015-01" db="EMBL/GenBank/DDBJ databases">
        <title>The Genome Sequence of Ochroconis gallopava CBS43764.</title>
        <authorList>
            <consortium name="The Broad Institute Genomics Platform"/>
            <person name="Cuomo C."/>
            <person name="de Hoog S."/>
            <person name="Gorbushina A."/>
            <person name="Stielow B."/>
            <person name="Teixiera M."/>
            <person name="Abouelleil A."/>
            <person name="Chapman S.B."/>
            <person name="Priest M."/>
            <person name="Young S.K."/>
            <person name="Wortman J."/>
            <person name="Nusbaum C."/>
            <person name="Birren B."/>
        </authorList>
    </citation>
    <scope>NUCLEOTIDE SEQUENCE [LARGE SCALE GENOMIC DNA]</scope>
    <source>
        <strain evidence="2 3">CBS 43764</strain>
    </source>
</reference>
<feature type="compositionally biased region" description="Acidic residues" evidence="1">
    <location>
        <begin position="182"/>
        <end position="194"/>
    </location>
</feature>
<evidence type="ECO:0000313" key="3">
    <source>
        <dbReference type="Proteomes" id="UP000053259"/>
    </source>
</evidence>
<name>A0A0D1YU68_9PEZI</name>
<keyword evidence="3" id="KW-1185">Reference proteome</keyword>
<feature type="compositionally biased region" description="Polar residues" evidence="1">
    <location>
        <begin position="195"/>
        <end position="207"/>
    </location>
</feature>
<dbReference type="HOGENOM" id="CLU_692991_0_0_1"/>
<accession>A0A0D1YU68</accession>
<dbReference type="AlphaFoldDB" id="A0A0D1YU68"/>
<dbReference type="VEuPathDB" id="FungiDB:PV09_04533"/>
<organism evidence="2 3">
    <name type="scientific">Verruconis gallopava</name>
    <dbReference type="NCBI Taxonomy" id="253628"/>
    <lineage>
        <taxon>Eukaryota</taxon>
        <taxon>Fungi</taxon>
        <taxon>Dikarya</taxon>
        <taxon>Ascomycota</taxon>
        <taxon>Pezizomycotina</taxon>
        <taxon>Dothideomycetes</taxon>
        <taxon>Pleosporomycetidae</taxon>
        <taxon>Venturiales</taxon>
        <taxon>Sympoventuriaceae</taxon>
        <taxon>Verruconis</taxon>
    </lineage>
</organism>
<dbReference type="Proteomes" id="UP000053259">
    <property type="component" value="Unassembled WGS sequence"/>
</dbReference>
<dbReference type="GeneID" id="27312506"/>
<feature type="region of interest" description="Disordered" evidence="1">
    <location>
        <begin position="115"/>
        <end position="145"/>
    </location>
</feature>
<evidence type="ECO:0000313" key="2">
    <source>
        <dbReference type="EMBL" id="KIW04227.1"/>
    </source>
</evidence>
<gene>
    <name evidence="2" type="ORF">PV09_04533</name>
</gene>
<sequence>MFRRCTTCAHLVCSKCFNRAGFKHKCTEGQALGPFPTYNQESKIMQLLDAKIPPRDASKPEKPYHNESWQWTPPPAILSQYPGVHMVGENLIGVVPGKNTALGISIPIINDSAIGHSESKKPTPPIREHSLTRVPNEQITGGADTETEKSLLYQIDTPESPAVAADGGQTQTTIFSSHEITDAEAEDEDEEESNFDSQEYQPSSPIQNEIEEEAYTPLRSKSLHSRRGSVSPCLEIDEDSDVEIATRSDPPLFSSYSRLTAPSEREVNEFKEVIKTKRTFDIDMGPLIRITMFPGFFLSDPNGEPGNILDNKGPIKLPLALGYQFRNSATDTLERRTIAVLQGRGDSVDAPAISMVASSHDVGQQGISRELQTLFERAIMGGSSFGDGSDINFPSMEH</sequence>
<feature type="region of interest" description="Disordered" evidence="1">
    <location>
        <begin position="180"/>
        <end position="209"/>
    </location>
</feature>
<dbReference type="InParanoid" id="A0A0D1YU68"/>
<feature type="compositionally biased region" description="Basic and acidic residues" evidence="1">
    <location>
        <begin position="117"/>
        <end position="131"/>
    </location>
</feature>
<dbReference type="RefSeq" id="XP_016214096.1">
    <property type="nucleotide sequence ID" value="XM_016357894.1"/>
</dbReference>
<evidence type="ECO:0000256" key="1">
    <source>
        <dbReference type="SAM" id="MobiDB-lite"/>
    </source>
</evidence>
<protein>
    <submittedName>
        <fullName evidence="2">Uncharacterized protein</fullName>
    </submittedName>
</protein>